<gene>
    <name evidence="1" type="ORF">NCTC8622_00168</name>
</gene>
<organism evidence="1 2">
    <name type="scientific">Escherichia coli</name>
    <dbReference type="NCBI Taxonomy" id="562"/>
    <lineage>
        <taxon>Bacteria</taxon>
        <taxon>Pseudomonadati</taxon>
        <taxon>Pseudomonadota</taxon>
        <taxon>Gammaproteobacteria</taxon>
        <taxon>Enterobacterales</taxon>
        <taxon>Enterobacteriaceae</taxon>
        <taxon>Escherichia</taxon>
    </lineage>
</organism>
<evidence type="ECO:0000313" key="1">
    <source>
        <dbReference type="EMBL" id="STI81243.1"/>
    </source>
</evidence>
<name>A0A376TWY7_ECOLX</name>
<evidence type="ECO:0000313" key="2">
    <source>
        <dbReference type="Proteomes" id="UP000254079"/>
    </source>
</evidence>
<dbReference type="AlphaFoldDB" id="A0A376TWY7"/>
<dbReference type="Proteomes" id="UP000254079">
    <property type="component" value="Unassembled WGS sequence"/>
</dbReference>
<proteinExistence type="predicted"/>
<dbReference type="EMBL" id="UGCP01000001">
    <property type="protein sequence ID" value="STI81243.1"/>
    <property type="molecule type" value="Genomic_DNA"/>
</dbReference>
<reference evidence="1 2" key="1">
    <citation type="submission" date="2018-06" db="EMBL/GenBank/DDBJ databases">
        <authorList>
            <consortium name="Pathogen Informatics"/>
            <person name="Doyle S."/>
        </authorList>
    </citation>
    <scope>NUCLEOTIDE SEQUENCE [LARGE SCALE GENOMIC DNA]</scope>
    <source>
        <strain evidence="1 2">NCTC8622</strain>
    </source>
</reference>
<accession>A0A376TWY7</accession>
<protein>
    <submittedName>
        <fullName evidence="1">Uncharacterized protein</fullName>
    </submittedName>
</protein>
<sequence length="148" mass="16634">MARFTACSAFRHQPLPAGLYGGIQICLASRLADLVTGKPDRRHILHFTRGLPGLQWRINPDITATLRQRVQDLFIQTSWPDRGQHCPGKHSFRHRSLHIIVGQLHGPLSGQTQLPVATAQSYRTVFQSSHRELLLRFDGPLQLHAPAP</sequence>